<gene>
    <name evidence="3" type="ORF">FALBO_12864</name>
</gene>
<feature type="region of interest" description="Disordered" evidence="1">
    <location>
        <begin position="87"/>
        <end position="188"/>
    </location>
</feature>
<evidence type="ECO:0000256" key="1">
    <source>
        <dbReference type="SAM" id="MobiDB-lite"/>
    </source>
</evidence>
<evidence type="ECO:0000256" key="2">
    <source>
        <dbReference type="SAM" id="Phobius"/>
    </source>
</evidence>
<organism evidence="3 4">
    <name type="scientific">Fusarium albosuccineum</name>
    <dbReference type="NCBI Taxonomy" id="1237068"/>
    <lineage>
        <taxon>Eukaryota</taxon>
        <taxon>Fungi</taxon>
        <taxon>Dikarya</taxon>
        <taxon>Ascomycota</taxon>
        <taxon>Pezizomycotina</taxon>
        <taxon>Sordariomycetes</taxon>
        <taxon>Hypocreomycetidae</taxon>
        <taxon>Hypocreales</taxon>
        <taxon>Nectriaceae</taxon>
        <taxon>Fusarium</taxon>
        <taxon>Fusarium decemcellulare species complex</taxon>
    </lineage>
</organism>
<sequence>MEAPGRHRNGAQREPGFELNLPSPLPLCFSPLHTLARPWIVDNTSAFAGSAALQPVDCHATLSRVRPAIALAGSNIPLNNERTHALARAQPTQPPKAMTSPSPPRTGTNYDSPRTHDSGRTLSSSLDSRAARLRPPRSLPLSDDQLRLLHPPLRTVQPQHNSSPSDPQRRISKDGFIDPDDPLVGQGQATRGKIPHILRYGRASMRGRKWDHLRSAEPVIVAGYKPAMTVQPSMAWQDFVHSSNWGRMPNEESKVLDIEAFRGLQPNFNDPARHPYNAMEARISRKKRTLAPYKRIWNMAIRHSLAPLIFRLTVMVTSIVALGIAARIHQLEDVDSGGTAEETQSVVAVAVDSFAIPYIGYMIWDEYTGKPLGLRSVVSKISLILLDLFFIIFKSASTALAFESLVYHNLTDTAVRNLSKALAAFMLIGLMAWTMNFAVNIFRTVERLGGGEDDGVHG</sequence>
<evidence type="ECO:0000313" key="4">
    <source>
        <dbReference type="Proteomes" id="UP000554235"/>
    </source>
</evidence>
<feature type="transmembrane region" description="Helical" evidence="2">
    <location>
        <begin position="305"/>
        <end position="326"/>
    </location>
</feature>
<reference evidence="3 4" key="1">
    <citation type="submission" date="2020-01" db="EMBL/GenBank/DDBJ databases">
        <title>Identification and distribution of gene clusters putatively required for synthesis of sphingolipid metabolism inhibitors in phylogenetically diverse species of the filamentous fungus Fusarium.</title>
        <authorList>
            <person name="Kim H.-S."/>
            <person name="Busman M."/>
            <person name="Brown D.W."/>
            <person name="Divon H."/>
            <person name="Uhlig S."/>
            <person name="Proctor R.H."/>
        </authorList>
    </citation>
    <scope>NUCLEOTIDE SEQUENCE [LARGE SCALE GENOMIC DNA]</scope>
    <source>
        <strain evidence="3 4">NRRL 20459</strain>
    </source>
</reference>
<dbReference type="PANTHER" id="PTHR36819:SF1">
    <property type="entry name" value="REGULATOR OF PHOSPHOLIPASE D SRF1"/>
    <property type="match status" value="1"/>
</dbReference>
<keyword evidence="2" id="KW-1133">Transmembrane helix</keyword>
<evidence type="ECO:0000313" key="3">
    <source>
        <dbReference type="EMBL" id="KAF4460359.1"/>
    </source>
</evidence>
<feature type="transmembrane region" description="Helical" evidence="2">
    <location>
        <begin position="346"/>
        <end position="364"/>
    </location>
</feature>
<dbReference type="Proteomes" id="UP000554235">
    <property type="component" value="Unassembled WGS sequence"/>
</dbReference>
<proteinExistence type="predicted"/>
<keyword evidence="2" id="KW-0812">Transmembrane</keyword>
<feature type="transmembrane region" description="Helical" evidence="2">
    <location>
        <begin position="422"/>
        <end position="442"/>
    </location>
</feature>
<name>A0A8H4L362_9HYPO</name>
<dbReference type="GO" id="GO:0000324">
    <property type="term" value="C:fungal-type vacuole"/>
    <property type="evidence" value="ECO:0007669"/>
    <property type="project" value="TreeGrafter"/>
</dbReference>
<dbReference type="OrthoDB" id="2589563at2759"/>
<feature type="compositionally biased region" description="Polar residues" evidence="1">
    <location>
        <begin position="156"/>
        <end position="166"/>
    </location>
</feature>
<keyword evidence="2" id="KW-0472">Membrane</keyword>
<evidence type="ECO:0008006" key="5">
    <source>
        <dbReference type="Google" id="ProtNLM"/>
    </source>
</evidence>
<feature type="transmembrane region" description="Helical" evidence="2">
    <location>
        <begin position="384"/>
        <end position="402"/>
    </location>
</feature>
<dbReference type="EMBL" id="JAADYS010001960">
    <property type="protein sequence ID" value="KAF4460359.1"/>
    <property type="molecule type" value="Genomic_DNA"/>
</dbReference>
<keyword evidence="4" id="KW-1185">Reference proteome</keyword>
<dbReference type="PANTHER" id="PTHR36819">
    <property type="entry name" value="REGULATOR OF PHOSPHOLIPASE D SRF1"/>
    <property type="match status" value="1"/>
</dbReference>
<accession>A0A8H4L362</accession>
<feature type="compositionally biased region" description="Basic and acidic residues" evidence="1">
    <location>
        <begin position="167"/>
        <end position="176"/>
    </location>
</feature>
<comment type="caution">
    <text evidence="3">The sequence shown here is derived from an EMBL/GenBank/DDBJ whole genome shotgun (WGS) entry which is preliminary data.</text>
</comment>
<dbReference type="InterPro" id="IPR037737">
    <property type="entry name" value="Srf1"/>
</dbReference>
<dbReference type="GO" id="GO:0071944">
    <property type="term" value="C:cell periphery"/>
    <property type="evidence" value="ECO:0007669"/>
    <property type="project" value="TreeGrafter"/>
</dbReference>
<dbReference type="AlphaFoldDB" id="A0A8H4L362"/>
<protein>
    <recommendedName>
        <fullName evidence="5">Regulator of phospholipase D SRF1</fullName>
    </recommendedName>
</protein>